<evidence type="ECO:0000313" key="1">
    <source>
        <dbReference type="EMBL" id="EMZ21768.1"/>
    </source>
</evidence>
<dbReference type="PATRIC" id="fig|1235802.3.peg.4639"/>
<comment type="caution">
    <text evidence="1">The sequence shown here is derived from an EMBL/GenBank/DDBJ whole genome shotgun (WGS) entry which is preliminary data.</text>
</comment>
<dbReference type="HOGENOM" id="CLU_2806059_0_0_9"/>
<organism evidence="1 2">
    <name type="scientific">Eubacterium plexicaudatum ASF492</name>
    <dbReference type="NCBI Taxonomy" id="1235802"/>
    <lineage>
        <taxon>Bacteria</taxon>
        <taxon>Bacillati</taxon>
        <taxon>Bacillota</taxon>
        <taxon>Clostridia</taxon>
        <taxon>Eubacteriales</taxon>
        <taxon>Eubacteriaceae</taxon>
        <taxon>Eubacterium</taxon>
    </lineage>
</organism>
<name>N2A5P8_9FIRM</name>
<sequence length="67" mass="7553">MALTRWANNTLARSVRENLYVGTKTVSHTGGQSYEMVAAFYILLDILSVRYLEYAQKHGEEVVNESG</sequence>
<dbReference type="STRING" id="1235802.C823_04369"/>
<gene>
    <name evidence="1" type="ORF">C823_04369</name>
</gene>
<protein>
    <submittedName>
        <fullName evidence="1">Uncharacterized protein</fullName>
    </submittedName>
</protein>
<dbReference type="EMBL" id="AQFT01000127">
    <property type="protein sequence ID" value="EMZ21768.1"/>
    <property type="molecule type" value="Genomic_DNA"/>
</dbReference>
<dbReference type="Proteomes" id="UP000012589">
    <property type="component" value="Unassembled WGS sequence"/>
</dbReference>
<accession>N2A5P8</accession>
<dbReference type="AlphaFoldDB" id="N2A5P8"/>
<reference evidence="1 2" key="1">
    <citation type="journal article" date="2014" name="Genome Announc.">
        <title>Draft genome sequences of the altered schaedler flora, a defined bacterial community from gnotobiotic mice.</title>
        <authorList>
            <person name="Wannemuehler M.J."/>
            <person name="Overstreet A.M."/>
            <person name="Ward D.V."/>
            <person name="Phillips G.J."/>
        </authorList>
    </citation>
    <scope>NUCLEOTIDE SEQUENCE [LARGE SCALE GENOMIC DNA]</scope>
    <source>
        <strain evidence="1 2">ASF492</strain>
    </source>
</reference>
<evidence type="ECO:0000313" key="2">
    <source>
        <dbReference type="Proteomes" id="UP000012589"/>
    </source>
</evidence>
<proteinExistence type="predicted"/>
<keyword evidence="2" id="KW-1185">Reference proteome</keyword>